<dbReference type="SUPFAM" id="SSF54523">
    <property type="entry name" value="Pili subunits"/>
    <property type="match status" value="1"/>
</dbReference>
<dbReference type="PANTHER" id="PTHR30093">
    <property type="entry name" value="GENERAL SECRETION PATHWAY PROTEIN G"/>
    <property type="match status" value="1"/>
</dbReference>
<accession>I0IE12</accession>
<keyword evidence="4" id="KW-1185">Reference proteome</keyword>
<dbReference type="NCBIfam" id="TIGR02532">
    <property type="entry name" value="IV_pilin_GFxxxE"/>
    <property type="match status" value="1"/>
</dbReference>
<sequence>MPIPPRSRTLPRRGFTLLELLVVISVVALLIGILLPVLAAARTTARRVTCSGNLRQMGVAMESYTQLFDGYYPLARPVAKPFAPYAYHPADAGPAFAGRELPELAATMASVGLEPPRADDPDSVYHCPDDETVFPVSANSYAYSGFLRGETLEAMLARGFVSRRNMDASDVFVMMDFDGEEGGSDFVLLPAPDGPGGSMVVPKRHFKRNILFADGHVGFDLDS</sequence>
<keyword evidence="1" id="KW-0812">Transmembrane</keyword>
<dbReference type="EMBL" id="AP012338">
    <property type="protein sequence ID" value="BAM03500.1"/>
    <property type="molecule type" value="Genomic_DNA"/>
</dbReference>
<evidence type="ECO:0000259" key="2">
    <source>
        <dbReference type="Pfam" id="PF07596"/>
    </source>
</evidence>
<protein>
    <recommendedName>
        <fullName evidence="2">DUF1559 domain-containing protein</fullName>
    </recommendedName>
</protein>
<dbReference type="InterPro" id="IPR012902">
    <property type="entry name" value="N_methyl_site"/>
</dbReference>
<gene>
    <name evidence="3" type="ordered locus">PSMK_13410</name>
</gene>
<evidence type="ECO:0000313" key="3">
    <source>
        <dbReference type="EMBL" id="BAM03500.1"/>
    </source>
</evidence>
<dbReference type="AlphaFoldDB" id="I0IE12"/>
<evidence type="ECO:0000256" key="1">
    <source>
        <dbReference type="SAM" id="Phobius"/>
    </source>
</evidence>
<dbReference type="InterPro" id="IPR011453">
    <property type="entry name" value="DUF1559"/>
</dbReference>
<name>I0IE12_PHYMF</name>
<dbReference type="PANTHER" id="PTHR30093:SF2">
    <property type="entry name" value="TYPE II SECRETION SYSTEM PROTEIN H"/>
    <property type="match status" value="1"/>
</dbReference>
<proteinExistence type="predicted"/>
<feature type="domain" description="DUF1559" evidence="2">
    <location>
        <begin position="40"/>
        <end position="84"/>
    </location>
</feature>
<reference evidence="3 4" key="1">
    <citation type="submission" date="2012-02" db="EMBL/GenBank/DDBJ databases">
        <title>Complete genome sequence of Phycisphaera mikurensis NBRC 102666.</title>
        <authorList>
            <person name="Ankai A."/>
            <person name="Hosoyama A."/>
            <person name="Terui Y."/>
            <person name="Sekine M."/>
            <person name="Fukai R."/>
            <person name="Kato Y."/>
            <person name="Nakamura S."/>
            <person name="Yamada-Narita S."/>
            <person name="Kawakoshi A."/>
            <person name="Fukunaga Y."/>
            <person name="Yamazaki S."/>
            <person name="Fujita N."/>
        </authorList>
    </citation>
    <scope>NUCLEOTIDE SEQUENCE [LARGE SCALE GENOMIC DNA]</scope>
    <source>
        <strain evidence="4">NBRC 102666 / KCTC 22515 / FYK2301M01</strain>
    </source>
</reference>
<dbReference type="Pfam" id="PF07963">
    <property type="entry name" value="N_methyl"/>
    <property type="match status" value="1"/>
</dbReference>
<dbReference type="KEGG" id="phm:PSMK_13410"/>
<keyword evidence="1" id="KW-0472">Membrane</keyword>
<dbReference type="STRING" id="1142394.PSMK_13410"/>
<feature type="transmembrane region" description="Helical" evidence="1">
    <location>
        <begin position="20"/>
        <end position="41"/>
    </location>
</feature>
<dbReference type="HOGENOM" id="CLU_041661_3_2_0"/>
<dbReference type="OrthoDB" id="277292at2"/>
<dbReference type="eggNOG" id="COG2165">
    <property type="taxonomic scope" value="Bacteria"/>
</dbReference>
<dbReference type="Pfam" id="PF07596">
    <property type="entry name" value="SBP_bac_10"/>
    <property type="match status" value="1"/>
</dbReference>
<dbReference type="RefSeq" id="WP_014436719.1">
    <property type="nucleotide sequence ID" value="NC_017080.1"/>
</dbReference>
<keyword evidence="1" id="KW-1133">Transmembrane helix</keyword>
<dbReference type="Gene3D" id="3.30.700.10">
    <property type="entry name" value="Glycoprotein, Type 4 Pilin"/>
    <property type="match status" value="1"/>
</dbReference>
<evidence type="ECO:0000313" key="4">
    <source>
        <dbReference type="Proteomes" id="UP000007881"/>
    </source>
</evidence>
<dbReference type="Proteomes" id="UP000007881">
    <property type="component" value="Chromosome"/>
</dbReference>
<organism evidence="3 4">
    <name type="scientific">Phycisphaera mikurensis (strain NBRC 102666 / KCTC 22515 / FYK2301M01)</name>
    <dbReference type="NCBI Taxonomy" id="1142394"/>
    <lineage>
        <taxon>Bacteria</taxon>
        <taxon>Pseudomonadati</taxon>
        <taxon>Planctomycetota</taxon>
        <taxon>Phycisphaerae</taxon>
        <taxon>Phycisphaerales</taxon>
        <taxon>Phycisphaeraceae</taxon>
        <taxon>Phycisphaera</taxon>
    </lineage>
</organism>
<dbReference type="PROSITE" id="PS00409">
    <property type="entry name" value="PROKAR_NTER_METHYL"/>
    <property type="match status" value="1"/>
</dbReference>
<dbReference type="InterPro" id="IPR045584">
    <property type="entry name" value="Pilin-like"/>
</dbReference>